<dbReference type="GO" id="GO:0003677">
    <property type="term" value="F:DNA binding"/>
    <property type="evidence" value="ECO:0007669"/>
    <property type="project" value="InterPro"/>
</dbReference>
<comment type="caution">
    <text evidence="1">The sequence shown here is derived from an EMBL/GenBank/DDBJ whole genome shotgun (WGS) entry which is preliminary data.</text>
</comment>
<sequence>MNKVKGYRNMLNETQLDWAKLLNISRTSFNKKESGQVPFNDREKKKIKSHINNALQKQNEKLVTIDELFF</sequence>
<evidence type="ECO:0000313" key="2">
    <source>
        <dbReference type="Proteomes" id="UP000241201"/>
    </source>
</evidence>
<dbReference type="RefSeq" id="WP_106987178.1">
    <property type="nucleotide sequence ID" value="NZ_PYLP01000002.1"/>
</dbReference>
<protein>
    <submittedName>
        <fullName evidence="1">Transcriptional regulator</fullName>
    </submittedName>
</protein>
<dbReference type="GeneID" id="77469954"/>
<dbReference type="AlphaFoldDB" id="A0A2T3G2C6"/>
<gene>
    <name evidence="1" type="ORF">C7U55_02380</name>
</gene>
<dbReference type="SUPFAM" id="SSF47413">
    <property type="entry name" value="lambda repressor-like DNA-binding domains"/>
    <property type="match status" value="1"/>
</dbReference>
<accession>A0A2T3G2C6</accession>
<name>A0A2T3G2C6_9FIRM</name>
<dbReference type="Proteomes" id="UP000241201">
    <property type="component" value="Unassembled WGS sequence"/>
</dbReference>
<dbReference type="InterPro" id="IPR010982">
    <property type="entry name" value="Lambda_DNA-bd_dom_sf"/>
</dbReference>
<keyword evidence="2" id="KW-1185">Reference proteome</keyword>
<reference evidence="2" key="1">
    <citation type="submission" date="2018-03" db="EMBL/GenBank/DDBJ databases">
        <title>Lachnoclostridium SNUG30370 gen.nov., sp.nov., isolated from human faeces.</title>
        <authorList>
            <person name="Seo B."/>
            <person name="Jeon K."/>
            <person name="Ko G."/>
        </authorList>
    </citation>
    <scope>NUCLEOTIDE SEQUENCE [LARGE SCALE GENOMIC DNA]</scope>
    <source>
        <strain evidence="2">SNUG30370</strain>
    </source>
</reference>
<organism evidence="1 2">
    <name type="scientific">Faecalibacillus faecis</name>
    <dbReference type="NCBI Taxonomy" id="1982628"/>
    <lineage>
        <taxon>Bacteria</taxon>
        <taxon>Bacillati</taxon>
        <taxon>Bacillota</taxon>
        <taxon>Erysipelotrichia</taxon>
        <taxon>Erysipelotrichales</taxon>
        <taxon>Coprobacillaceae</taxon>
        <taxon>Faecalibacillus</taxon>
    </lineage>
</organism>
<evidence type="ECO:0000313" key="1">
    <source>
        <dbReference type="EMBL" id="PST41652.1"/>
    </source>
</evidence>
<dbReference type="EMBL" id="PYLP01000002">
    <property type="protein sequence ID" value="PST41652.1"/>
    <property type="molecule type" value="Genomic_DNA"/>
</dbReference>
<proteinExistence type="predicted"/>